<dbReference type="InterPro" id="IPR001025">
    <property type="entry name" value="BAH_dom"/>
</dbReference>
<dbReference type="InterPro" id="IPR043151">
    <property type="entry name" value="BAH_sf"/>
</dbReference>
<feature type="domain" description="BAH" evidence="1">
    <location>
        <begin position="52"/>
        <end position="178"/>
    </location>
</feature>
<dbReference type="Proteomes" id="UP001222325">
    <property type="component" value="Unassembled WGS sequence"/>
</dbReference>
<gene>
    <name evidence="2" type="ORF">B0H15DRAFT_863895</name>
</gene>
<reference evidence="2" key="1">
    <citation type="submission" date="2023-03" db="EMBL/GenBank/DDBJ databases">
        <title>Massive genome expansion in bonnet fungi (Mycena s.s.) driven by repeated elements and novel gene families across ecological guilds.</title>
        <authorList>
            <consortium name="Lawrence Berkeley National Laboratory"/>
            <person name="Harder C.B."/>
            <person name="Miyauchi S."/>
            <person name="Viragh M."/>
            <person name="Kuo A."/>
            <person name="Thoen E."/>
            <person name="Andreopoulos B."/>
            <person name="Lu D."/>
            <person name="Skrede I."/>
            <person name="Drula E."/>
            <person name="Henrissat B."/>
            <person name="Morin E."/>
            <person name="Kohler A."/>
            <person name="Barry K."/>
            <person name="LaButti K."/>
            <person name="Morin E."/>
            <person name="Salamov A."/>
            <person name="Lipzen A."/>
            <person name="Mereny Z."/>
            <person name="Hegedus B."/>
            <person name="Baldrian P."/>
            <person name="Stursova M."/>
            <person name="Weitz H."/>
            <person name="Taylor A."/>
            <person name="Grigoriev I.V."/>
            <person name="Nagy L.G."/>
            <person name="Martin F."/>
            <person name="Kauserud H."/>
        </authorList>
    </citation>
    <scope>NUCLEOTIDE SEQUENCE</scope>
    <source>
        <strain evidence="2">CBHHK173m</strain>
    </source>
</reference>
<name>A0AAD6XG05_9AGAR</name>
<keyword evidence="3" id="KW-1185">Reference proteome</keyword>
<accession>A0AAD6XG05</accession>
<organism evidence="2 3">
    <name type="scientific">Mycena belliarum</name>
    <dbReference type="NCBI Taxonomy" id="1033014"/>
    <lineage>
        <taxon>Eukaryota</taxon>
        <taxon>Fungi</taxon>
        <taxon>Dikarya</taxon>
        <taxon>Basidiomycota</taxon>
        <taxon>Agaricomycotina</taxon>
        <taxon>Agaricomycetes</taxon>
        <taxon>Agaricomycetidae</taxon>
        <taxon>Agaricales</taxon>
        <taxon>Marasmiineae</taxon>
        <taxon>Mycenaceae</taxon>
        <taxon>Mycena</taxon>
    </lineage>
</organism>
<sequence length="368" mass="41317">MSTRRRRARASLWTHKKSHTKLQRAPDEAEWAALEHTQVGAFVFEDENGSEVEFRLNDVGVIFPEAGERRHAYKLEDSWLAKIKGIRVRSEDEVWVAVNWYYSPLDIKEKMPGLLAHCAKRERIYSHHSELIPASIFEVPVPMMLFLEDDPEQQFFPGDRFFCRYFFDANPDRQDYRVLPYTCSGGEGEAPSSTPKRAYDLNACICGAPYSPDDTEPARVMHWCPRPQCRRAHHYGCLLAREQQVLMTAQDAAFARLESSPDANKRISVDPRVVLDRVPAGILRLAGQPIVRGGAFGITGNVACVVHARRAVYDILRGDADFDALTAYDDEAGWADAIVEPYLYFGDADGDAGRTVSVLFCPGCGGAV</sequence>
<evidence type="ECO:0000313" key="3">
    <source>
        <dbReference type="Proteomes" id="UP001222325"/>
    </source>
</evidence>
<dbReference type="Gene3D" id="2.30.30.490">
    <property type="match status" value="1"/>
</dbReference>
<evidence type="ECO:0000313" key="2">
    <source>
        <dbReference type="EMBL" id="KAJ7076464.1"/>
    </source>
</evidence>
<dbReference type="AlphaFoldDB" id="A0AAD6XG05"/>
<dbReference type="EMBL" id="JARJCN010000081">
    <property type="protein sequence ID" value="KAJ7076464.1"/>
    <property type="molecule type" value="Genomic_DNA"/>
</dbReference>
<dbReference type="PROSITE" id="PS51038">
    <property type="entry name" value="BAH"/>
    <property type="match status" value="1"/>
</dbReference>
<protein>
    <recommendedName>
        <fullName evidence="1">BAH domain-containing protein</fullName>
    </recommendedName>
</protein>
<dbReference type="GO" id="GO:0003682">
    <property type="term" value="F:chromatin binding"/>
    <property type="evidence" value="ECO:0007669"/>
    <property type="project" value="InterPro"/>
</dbReference>
<comment type="caution">
    <text evidence="2">The sequence shown here is derived from an EMBL/GenBank/DDBJ whole genome shotgun (WGS) entry which is preliminary data.</text>
</comment>
<evidence type="ECO:0000259" key="1">
    <source>
        <dbReference type="PROSITE" id="PS51038"/>
    </source>
</evidence>
<proteinExistence type="predicted"/>
<dbReference type="CDD" id="cd04370">
    <property type="entry name" value="BAH"/>
    <property type="match status" value="1"/>
</dbReference>